<protein>
    <recommendedName>
        <fullName evidence="5">Probable membrane transporter protein</fullName>
    </recommendedName>
</protein>
<feature type="transmembrane region" description="Helical" evidence="5">
    <location>
        <begin position="183"/>
        <end position="199"/>
    </location>
</feature>
<dbReference type="Pfam" id="PF01925">
    <property type="entry name" value="TauE"/>
    <property type="match status" value="1"/>
</dbReference>
<gene>
    <name evidence="6" type="ordered locus">Ngar_c17170</name>
</gene>
<keyword evidence="4 5" id="KW-0472">Membrane</keyword>
<evidence type="ECO:0000256" key="2">
    <source>
        <dbReference type="ARBA" id="ARBA00022692"/>
    </source>
</evidence>
<sequence>MLDPITTIVVLIAVGLGAGTLGSMIGVGGGIIMVPALTFLGLPPAQAASTSLIAVTSTSVSSTIEYSRQKRIDYRLGLTMSAFAVPGAVLGAILSESVSVESFKLYFGILLMFAGIYVLYKNSILKDSAAKKRSMAYAAVFPATFGAGIIASLFGVGGGIIFVPLMLLVLGLTMPRAVPTSQLTLMTTSIAGIFAHGLLGHPDYLQAAALSAGAFAGAQIGARISRTTKDVLLQRLLGLALIAVAIEFVIDWFASR</sequence>
<accession>K0IFQ8</accession>
<feature type="transmembrane region" description="Helical" evidence="5">
    <location>
        <begin position="76"/>
        <end position="93"/>
    </location>
</feature>
<dbReference type="STRING" id="1237085.Ngar_c17170"/>
<reference evidence="6 7" key="1">
    <citation type="journal article" date="2012" name="Environ. Microbiol.">
        <title>The genome of the ammonia-oxidizing Candidatus Nitrososphaera gargensis: insights into metabolic versatility and environmental adaptations.</title>
        <authorList>
            <person name="Spang A."/>
            <person name="Poehlein A."/>
            <person name="Offre P."/>
            <person name="Zumbragel S."/>
            <person name="Haider S."/>
            <person name="Rychlik N."/>
            <person name="Nowka B."/>
            <person name="Schmeisser C."/>
            <person name="Lebedeva E.V."/>
            <person name="Rattei T."/>
            <person name="Bohm C."/>
            <person name="Schmid M."/>
            <person name="Galushko A."/>
            <person name="Hatzenpichler R."/>
            <person name="Weinmaier T."/>
            <person name="Daniel R."/>
            <person name="Schleper C."/>
            <person name="Spieck E."/>
            <person name="Streit W."/>
            <person name="Wagner M."/>
        </authorList>
    </citation>
    <scope>NUCLEOTIDE SEQUENCE [LARGE SCALE GENOMIC DNA]</scope>
    <source>
        <strain evidence="7">Ga9.2</strain>
    </source>
</reference>
<proteinExistence type="inferred from homology"/>
<keyword evidence="2 5" id="KW-0812">Transmembrane</keyword>
<dbReference type="InterPro" id="IPR051598">
    <property type="entry name" value="TSUP/Inactive_protease-like"/>
</dbReference>
<keyword evidence="3 5" id="KW-1133">Transmembrane helix</keyword>
<dbReference type="EMBL" id="CP002408">
    <property type="protein sequence ID" value="AFU58650.1"/>
    <property type="molecule type" value="Genomic_DNA"/>
</dbReference>
<dbReference type="PANTHER" id="PTHR43701">
    <property type="entry name" value="MEMBRANE TRANSPORTER PROTEIN MJ0441-RELATED"/>
    <property type="match status" value="1"/>
</dbReference>
<name>K0IFQ8_NITGG</name>
<evidence type="ECO:0000313" key="6">
    <source>
        <dbReference type="EMBL" id="AFU58650.1"/>
    </source>
</evidence>
<dbReference type="KEGG" id="nga:Ngar_c17170"/>
<keyword evidence="7" id="KW-1185">Reference proteome</keyword>
<comment type="subcellular location">
    <subcellularLocation>
        <location evidence="5">Cell membrane</location>
        <topology evidence="5">Multi-pass membrane protein</topology>
    </subcellularLocation>
    <subcellularLocation>
        <location evidence="1">Membrane</location>
        <topology evidence="1">Multi-pass membrane protein</topology>
    </subcellularLocation>
</comment>
<evidence type="ECO:0000256" key="4">
    <source>
        <dbReference type="ARBA" id="ARBA00023136"/>
    </source>
</evidence>
<dbReference type="BioCyc" id="CNIT1237085:G1324-1715-MONOMER"/>
<evidence type="ECO:0000256" key="5">
    <source>
        <dbReference type="RuleBase" id="RU363041"/>
    </source>
</evidence>
<evidence type="ECO:0000256" key="3">
    <source>
        <dbReference type="ARBA" id="ARBA00022989"/>
    </source>
</evidence>
<dbReference type="AlphaFoldDB" id="K0IFQ8"/>
<evidence type="ECO:0000256" key="1">
    <source>
        <dbReference type="ARBA" id="ARBA00004141"/>
    </source>
</evidence>
<dbReference type="InParanoid" id="K0IFQ8"/>
<dbReference type="PANTHER" id="PTHR43701:SF2">
    <property type="entry name" value="MEMBRANE TRANSPORTER PROTEIN YJNA-RELATED"/>
    <property type="match status" value="1"/>
</dbReference>
<evidence type="ECO:0000313" key="7">
    <source>
        <dbReference type="Proteomes" id="UP000008037"/>
    </source>
</evidence>
<dbReference type="GO" id="GO:0005886">
    <property type="term" value="C:plasma membrane"/>
    <property type="evidence" value="ECO:0007669"/>
    <property type="project" value="UniProtKB-SubCell"/>
</dbReference>
<feature type="transmembrane region" description="Helical" evidence="5">
    <location>
        <begin position="236"/>
        <end position="254"/>
    </location>
</feature>
<dbReference type="GeneID" id="13795580"/>
<feature type="transmembrane region" description="Helical" evidence="5">
    <location>
        <begin position="7"/>
        <end position="33"/>
    </location>
</feature>
<dbReference type="HOGENOM" id="CLU_045498_5_4_2"/>
<feature type="transmembrane region" description="Helical" evidence="5">
    <location>
        <begin position="135"/>
        <end position="154"/>
    </location>
</feature>
<dbReference type="InterPro" id="IPR002781">
    <property type="entry name" value="TM_pro_TauE-like"/>
</dbReference>
<dbReference type="OrthoDB" id="57092at2157"/>
<dbReference type="Proteomes" id="UP000008037">
    <property type="component" value="Chromosome"/>
</dbReference>
<organism evidence="6 7">
    <name type="scientific">Nitrososphaera gargensis (strain Ga9.2)</name>
    <dbReference type="NCBI Taxonomy" id="1237085"/>
    <lineage>
        <taxon>Archaea</taxon>
        <taxon>Nitrososphaerota</taxon>
        <taxon>Nitrososphaeria</taxon>
        <taxon>Nitrososphaerales</taxon>
        <taxon>Nitrososphaeraceae</taxon>
        <taxon>Nitrososphaera</taxon>
    </lineage>
</organism>
<comment type="similarity">
    <text evidence="5">Belongs to the 4-toluene sulfonate uptake permease (TSUP) (TC 2.A.102) family.</text>
</comment>
<keyword evidence="5" id="KW-1003">Cell membrane</keyword>
<dbReference type="RefSeq" id="WP_015019187.1">
    <property type="nucleotide sequence ID" value="NC_018719.1"/>
</dbReference>
<feature type="transmembrane region" description="Helical" evidence="5">
    <location>
        <begin position="105"/>
        <end position="123"/>
    </location>
</feature>